<feature type="domain" description="2Fe-2S ferredoxin-type" evidence="7">
    <location>
        <begin position="2"/>
        <end position="105"/>
    </location>
</feature>
<dbReference type="InterPro" id="IPR018298">
    <property type="entry name" value="Adrenodoxin_Fe-S_BS"/>
</dbReference>
<dbReference type="GO" id="GO:0140647">
    <property type="term" value="P:P450-containing electron transport chain"/>
    <property type="evidence" value="ECO:0007669"/>
    <property type="project" value="InterPro"/>
</dbReference>
<evidence type="ECO:0000313" key="8">
    <source>
        <dbReference type="EMBL" id="RAI25197.1"/>
    </source>
</evidence>
<dbReference type="Proteomes" id="UP000249299">
    <property type="component" value="Unassembled WGS sequence"/>
</dbReference>
<dbReference type="InterPro" id="IPR001055">
    <property type="entry name" value="Adrenodoxin-like"/>
</dbReference>
<evidence type="ECO:0000256" key="1">
    <source>
        <dbReference type="ARBA" id="ARBA00010914"/>
    </source>
</evidence>
<dbReference type="RefSeq" id="WP_111436003.1">
    <property type="nucleotide sequence ID" value="NZ_JACIGG010000002.1"/>
</dbReference>
<keyword evidence="4" id="KW-0408">Iron</keyword>
<evidence type="ECO:0000256" key="4">
    <source>
        <dbReference type="ARBA" id="ARBA00023004"/>
    </source>
</evidence>
<evidence type="ECO:0000259" key="7">
    <source>
        <dbReference type="PROSITE" id="PS51085"/>
    </source>
</evidence>
<comment type="cofactor">
    <cofactor evidence="6">
        <name>[2Fe-2S] cluster</name>
        <dbReference type="ChEBI" id="CHEBI:190135"/>
    </cofactor>
</comment>
<organism evidence="8 9">
    <name type="scientific">Rhodobium orientis</name>
    <dbReference type="NCBI Taxonomy" id="34017"/>
    <lineage>
        <taxon>Bacteria</taxon>
        <taxon>Pseudomonadati</taxon>
        <taxon>Pseudomonadota</taxon>
        <taxon>Alphaproteobacteria</taxon>
        <taxon>Hyphomicrobiales</taxon>
        <taxon>Rhodobiaceae</taxon>
        <taxon>Rhodobium</taxon>
    </lineage>
</organism>
<keyword evidence="2" id="KW-0001">2Fe-2S</keyword>
<dbReference type="Gene3D" id="3.10.20.30">
    <property type="match status" value="1"/>
</dbReference>
<dbReference type="PROSITE" id="PS00814">
    <property type="entry name" value="ADX"/>
    <property type="match status" value="1"/>
</dbReference>
<evidence type="ECO:0000313" key="9">
    <source>
        <dbReference type="Proteomes" id="UP000249299"/>
    </source>
</evidence>
<dbReference type="GO" id="GO:0046872">
    <property type="term" value="F:metal ion binding"/>
    <property type="evidence" value="ECO:0007669"/>
    <property type="project" value="UniProtKB-KW"/>
</dbReference>
<sequence>MPKITYYDPDGTKYEADAAVGSTVMENALKAMVPGIEAECGGACACATCHVYVDDDWTEKTGEPSAMEEDMLDFAYDVRPNSRLSCQIRVTDDLDGLVVRVPERQA</sequence>
<evidence type="ECO:0000256" key="3">
    <source>
        <dbReference type="ARBA" id="ARBA00022723"/>
    </source>
</evidence>
<dbReference type="PANTHER" id="PTHR23426:SF65">
    <property type="entry name" value="FERREDOXIN-2, MITOCHONDRIAL"/>
    <property type="match status" value="1"/>
</dbReference>
<dbReference type="CDD" id="cd00207">
    <property type="entry name" value="fer2"/>
    <property type="match status" value="1"/>
</dbReference>
<gene>
    <name evidence="8" type="ORF">CH339_19165</name>
</gene>
<comment type="similarity">
    <text evidence="1">Belongs to the adrenodoxin/putidaredoxin family.</text>
</comment>
<keyword evidence="3" id="KW-0479">Metal-binding</keyword>
<evidence type="ECO:0000256" key="5">
    <source>
        <dbReference type="ARBA" id="ARBA00023014"/>
    </source>
</evidence>
<dbReference type="InterPro" id="IPR001041">
    <property type="entry name" value="2Fe-2S_ferredoxin-type"/>
</dbReference>
<dbReference type="GO" id="GO:0009055">
    <property type="term" value="F:electron transfer activity"/>
    <property type="evidence" value="ECO:0007669"/>
    <property type="project" value="TreeGrafter"/>
</dbReference>
<accession>A0A327JFM3</accession>
<dbReference type="OrthoDB" id="9799640at2"/>
<dbReference type="EMBL" id="NPEV01000053">
    <property type="protein sequence ID" value="RAI25197.1"/>
    <property type="molecule type" value="Genomic_DNA"/>
</dbReference>
<dbReference type="PROSITE" id="PS51085">
    <property type="entry name" value="2FE2S_FER_2"/>
    <property type="match status" value="1"/>
</dbReference>
<dbReference type="GO" id="GO:0051537">
    <property type="term" value="F:2 iron, 2 sulfur cluster binding"/>
    <property type="evidence" value="ECO:0007669"/>
    <property type="project" value="UniProtKB-KW"/>
</dbReference>
<dbReference type="SUPFAM" id="SSF54292">
    <property type="entry name" value="2Fe-2S ferredoxin-like"/>
    <property type="match status" value="1"/>
</dbReference>
<dbReference type="PRINTS" id="PR00355">
    <property type="entry name" value="ADRENODOXIN"/>
</dbReference>
<dbReference type="Pfam" id="PF00111">
    <property type="entry name" value="Fer2"/>
    <property type="match status" value="1"/>
</dbReference>
<dbReference type="AlphaFoldDB" id="A0A327JFM3"/>
<reference evidence="8 9" key="1">
    <citation type="submission" date="2017-07" db="EMBL/GenBank/DDBJ databases">
        <title>Draft Genome Sequences of Select Purple Nonsulfur Bacteria.</title>
        <authorList>
            <person name="Lasarre B."/>
            <person name="Mckinlay J.B."/>
        </authorList>
    </citation>
    <scope>NUCLEOTIDE SEQUENCE [LARGE SCALE GENOMIC DNA]</scope>
    <source>
        <strain evidence="8 9">DSM 11290</strain>
    </source>
</reference>
<comment type="caution">
    <text evidence="8">The sequence shown here is derived from an EMBL/GenBank/DDBJ whole genome shotgun (WGS) entry which is preliminary data.</text>
</comment>
<dbReference type="InterPro" id="IPR036010">
    <property type="entry name" value="2Fe-2S_ferredoxin-like_sf"/>
</dbReference>
<keyword evidence="5" id="KW-0411">Iron-sulfur</keyword>
<evidence type="ECO:0000256" key="6">
    <source>
        <dbReference type="ARBA" id="ARBA00034078"/>
    </source>
</evidence>
<dbReference type="PANTHER" id="PTHR23426">
    <property type="entry name" value="FERREDOXIN/ADRENODOXIN"/>
    <property type="match status" value="1"/>
</dbReference>
<evidence type="ECO:0000256" key="2">
    <source>
        <dbReference type="ARBA" id="ARBA00022714"/>
    </source>
</evidence>
<proteinExistence type="inferred from homology"/>
<protein>
    <submittedName>
        <fullName evidence="8">2Fe-2S ferredoxin</fullName>
    </submittedName>
</protein>
<name>A0A327JFM3_9HYPH</name>
<keyword evidence="9" id="KW-1185">Reference proteome</keyword>
<dbReference type="InterPro" id="IPR012675">
    <property type="entry name" value="Beta-grasp_dom_sf"/>
</dbReference>